<comment type="similarity">
    <text evidence="2 12">Belongs to the ATPase protein 8 family.</text>
</comment>
<keyword evidence="11 13" id="KW-0472">Membrane</keyword>
<keyword evidence="8 13" id="KW-1133">Transmembrane helix</keyword>
<dbReference type="InterPro" id="IPR001421">
    <property type="entry name" value="ATP8_metazoa"/>
</dbReference>
<sequence>MPQMAPMNWLLLFLLFSIMFVMFNILNYFSFDLNFKINNSNKKILNNKNPNKNKNFILNWKW</sequence>
<keyword evidence="9 12" id="KW-0406">Ion transport</keyword>
<keyword evidence="4 12" id="KW-0813">Transport</keyword>
<evidence type="ECO:0000256" key="2">
    <source>
        <dbReference type="ARBA" id="ARBA00008892"/>
    </source>
</evidence>
<evidence type="ECO:0000313" key="14">
    <source>
        <dbReference type="EMBL" id="ATN41167.1"/>
    </source>
</evidence>
<geneLocation type="mitochondrion" evidence="14"/>
<dbReference type="AlphaFoldDB" id="A0A343LA20"/>
<gene>
    <name evidence="14" type="primary">atp8</name>
</gene>
<protein>
    <recommendedName>
        <fullName evidence="12">ATP synthase complex subunit 8</fullName>
    </recommendedName>
</protein>
<evidence type="ECO:0000256" key="10">
    <source>
        <dbReference type="ARBA" id="ARBA00023128"/>
    </source>
</evidence>
<evidence type="ECO:0000256" key="8">
    <source>
        <dbReference type="ARBA" id="ARBA00022989"/>
    </source>
</evidence>
<evidence type="ECO:0000256" key="6">
    <source>
        <dbReference type="ARBA" id="ARBA00022692"/>
    </source>
</evidence>
<dbReference type="Pfam" id="PF00895">
    <property type="entry name" value="ATP-synt_8"/>
    <property type="match status" value="1"/>
</dbReference>
<evidence type="ECO:0000256" key="5">
    <source>
        <dbReference type="ARBA" id="ARBA00022547"/>
    </source>
</evidence>
<dbReference type="GO" id="GO:0015986">
    <property type="term" value="P:proton motive force-driven ATP synthesis"/>
    <property type="evidence" value="ECO:0007669"/>
    <property type="project" value="InterPro"/>
</dbReference>
<evidence type="ECO:0000256" key="13">
    <source>
        <dbReference type="SAM" id="Phobius"/>
    </source>
</evidence>
<keyword evidence="7 12" id="KW-0375">Hydrogen ion transport</keyword>
<comment type="subunit">
    <text evidence="3">F-type ATPases have 2 components, CF(1) - the catalytic core - and CF(0) - the membrane proton channel.</text>
</comment>
<evidence type="ECO:0000256" key="1">
    <source>
        <dbReference type="ARBA" id="ARBA00004304"/>
    </source>
</evidence>
<dbReference type="GO" id="GO:0031966">
    <property type="term" value="C:mitochondrial membrane"/>
    <property type="evidence" value="ECO:0007669"/>
    <property type="project" value="UniProtKB-SubCell"/>
</dbReference>
<keyword evidence="6 12" id="KW-0812">Transmembrane</keyword>
<evidence type="ECO:0000256" key="9">
    <source>
        <dbReference type="ARBA" id="ARBA00023065"/>
    </source>
</evidence>
<reference evidence="14" key="1">
    <citation type="journal article" date="2017" name="Mol. Ecol.">
        <title>Shotgun mitogenomics across body size classes in a local assemblage of tropical Diptera: Phylogeny, species diversity and mitochondrial abundance spectrum.</title>
        <authorList>
            <person name="Choo L.Q."/>
            <person name="Crampton-Platt A."/>
            <person name="Vogler A.P."/>
        </authorList>
    </citation>
    <scope>NUCLEOTIDE SEQUENCE</scope>
</reference>
<dbReference type="EMBL" id="MF410894">
    <property type="protein sequence ID" value="ATN41167.1"/>
    <property type="molecule type" value="Genomic_DNA"/>
</dbReference>
<evidence type="ECO:0000256" key="3">
    <source>
        <dbReference type="ARBA" id="ARBA00011291"/>
    </source>
</evidence>
<feature type="transmembrane region" description="Helical" evidence="13">
    <location>
        <begin position="6"/>
        <end position="29"/>
    </location>
</feature>
<evidence type="ECO:0000256" key="7">
    <source>
        <dbReference type="ARBA" id="ARBA00022781"/>
    </source>
</evidence>
<organism evidence="14">
    <name type="scientific">Diptera sp. 69 LC-2017</name>
    <dbReference type="NCBI Taxonomy" id="2030347"/>
    <lineage>
        <taxon>Eukaryota</taxon>
        <taxon>Metazoa</taxon>
        <taxon>Ecdysozoa</taxon>
        <taxon>Arthropoda</taxon>
        <taxon>Hexapoda</taxon>
        <taxon>Insecta</taxon>
        <taxon>Pterygota</taxon>
        <taxon>Neoptera</taxon>
        <taxon>Endopterygota</taxon>
        <taxon>Diptera</taxon>
    </lineage>
</organism>
<comment type="subcellular location">
    <subcellularLocation>
        <location evidence="1 12">Mitochondrion membrane</location>
        <topology evidence="1 12">Single-pass membrane protein</topology>
    </subcellularLocation>
</comment>
<evidence type="ECO:0000256" key="11">
    <source>
        <dbReference type="ARBA" id="ARBA00023136"/>
    </source>
</evidence>
<name>A0A343LA20_9DIPT</name>
<keyword evidence="5 12" id="KW-0138">CF(0)</keyword>
<proteinExistence type="inferred from homology"/>
<evidence type="ECO:0000256" key="4">
    <source>
        <dbReference type="ARBA" id="ARBA00022448"/>
    </source>
</evidence>
<dbReference type="GO" id="GO:0015078">
    <property type="term" value="F:proton transmembrane transporter activity"/>
    <property type="evidence" value="ECO:0007669"/>
    <property type="project" value="InterPro"/>
</dbReference>
<dbReference type="GO" id="GO:0045259">
    <property type="term" value="C:proton-transporting ATP synthase complex"/>
    <property type="evidence" value="ECO:0007669"/>
    <property type="project" value="UniProtKB-KW"/>
</dbReference>
<accession>A0A343LA20</accession>
<evidence type="ECO:0000256" key="12">
    <source>
        <dbReference type="RuleBase" id="RU003661"/>
    </source>
</evidence>
<keyword evidence="10 12" id="KW-0496">Mitochondrion</keyword>